<accession>A0ABP1RQ26</accession>
<gene>
    <name evidence="2" type="ORF">ODALV1_LOCUS24831</name>
</gene>
<evidence type="ECO:0000256" key="1">
    <source>
        <dbReference type="SAM" id="Coils"/>
    </source>
</evidence>
<keyword evidence="3" id="KW-1185">Reference proteome</keyword>
<reference evidence="2 3" key="1">
    <citation type="submission" date="2024-08" db="EMBL/GenBank/DDBJ databases">
        <authorList>
            <person name="Cucini C."/>
            <person name="Frati F."/>
        </authorList>
    </citation>
    <scope>NUCLEOTIDE SEQUENCE [LARGE SCALE GENOMIC DNA]</scope>
</reference>
<dbReference type="Proteomes" id="UP001642540">
    <property type="component" value="Unassembled WGS sequence"/>
</dbReference>
<dbReference type="EMBL" id="CAXLJM020000094">
    <property type="protein sequence ID" value="CAL8132924.1"/>
    <property type="molecule type" value="Genomic_DNA"/>
</dbReference>
<protein>
    <submittedName>
        <fullName evidence="2">Uncharacterized protein</fullName>
    </submittedName>
</protein>
<proteinExistence type="predicted"/>
<keyword evidence="1" id="KW-0175">Coiled coil</keyword>
<feature type="coiled-coil region" evidence="1">
    <location>
        <begin position="60"/>
        <end position="115"/>
    </location>
</feature>
<evidence type="ECO:0000313" key="2">
    <source>
        <dbReference type="EMBL" id="CAL8132924.1"/>
    </source>
</evidence>
<comment type="caution">
    <text evidence="2">The sequence shown here is derived from an EMBL/GenBank/DDBJ whole genome shotgun (WGS) entry which is preliminary data.</text>
</comment>
<organism evidence="2 3">
    <name type="scientific">Orchesella dallaii</name>
    <dbReference type="NCBI Taxonomy" id="48710"/>
    <lineage>
        <taxon>Eukaryota</taxon>
        <taxon>Metazoa</taxon>
        <taxon>Ecdysozoa</taxon>
        <taxon>Arthropoda</taxon>
        <taxon>Hexapoda</taxon>
        <taxon>Collembola</taxon>
        <taxon>Entomobryomorpha</taxon>
        <taxon>Entomobryoidea</taxon>
        <taxon>Orchesellidae</taxon>
        <taxon>Orchesellinae</taxon>
        <taxon>Orchesella</taxon>
    </lineage>
</organism>
<name>A0ABP1RQ26_9HEXA</name>
<sequence>MALTYPHTLPFPESMPVYLGGPASRLVGSENSTASSTRTIRTPIKTANPVLNDQTWKEDIRKILTNTEDTRKDVKELKENAEKNFERITELEKENKNLRDRLQGAQDAILQLEERANINYLVLSGIGEDENETEERLTANVNNMIKKMQCNSHTNSKPLEGSVNRDKQLSTKTAYYDHVPSEFTSSLLKTDSVYRKNEVHHNGYL</sequence>
<evidence type="ECO:0000313" key="3">
    <source>
        <dbReference type="Proteomes" id="UP001642540"/>
    </source>
</evidence>